<feature type="domain" description="AAA+ ATPase" evidence="12">
    <location>
        <begin position="445"/>
        <end position="600"/>
    </location>
</feature>
<reference evidence="13" key="1">
    <citation type="journal article" date="2020" name="bioRxiv">
        <title>Hybrid origin of Populus tomentosa Carr. identified through genome sequencing and phylogenomic analysis.</title>
        <authorList>
            <person name="An X."/>
            <person name="Gao K."/>
            <person name="Chen Z."/>
            <person name="Li J."/>
            <person name="Yang X."/>
            <person name="Yang X."/>
            <person name="Zhou J."/>
            <person name="Guo T."/>
            <person name="Zhao T."/>
            <person name="Huang S."/>
            <person name="Miao D."/>
            <person name="Khan W.U."/>
            <person name="Rao P."/>
            <person name="Ye M."/>
            <person name="Lei B."/>
            <person name="Liao W."/>
            <person name="Wang J."/>
            <person name="Ji L."/>
            <person name="Li Y."/>
            <person name="Guo B."/>
            <person name="Mustafa N.S."/>
            <person name="Li S."/>
            <person name="Yun Q."/>
            <person name="Keller S.R."/>
            <person name="Mao J."/>
            <person name="Zhang R."/>
            <person name="Strauss S.H."/>
        </authorList>
    </citation>
    <scope>NUCLEOTIDE SEQUENCE</scope>
    <source>
        <strain evidence="13">GM15</strain>
        <tissue evidence="13">Leaf</tissue>
    </source>
</reference>
<dbReference type="InterPro" id="IPR053016">
    <property type="entry name" value="CTF18-RFC_complex"/>
</dbReference>
<dbReference type="GO" id="GO:0006260">
    <property type="term" value="P:DNA replication"/>
    <property type="evidence" value="ECO:0007669"/>
    <property type="project" value="UniProtKB-KW"/>
</dbReference>
<feature type="compositionally biased region" description="Low complexity" evidence="11">
    <location>
        <begin position="32"/>
        <end position="42"/>
    </location>
</feature>
<keyword evidence="3" id="KW-0235">DNA replication</keyword>
<dbReference type="PANTHER" id="PTHR46765">
    <property type="entry name" value="P-LOOP CONTAINING NUCLEOSIDE TRIPHOSPHATE HYDROLASES SUPERFAMILY PROTEIN"/>
    <property type="match status" value="1"/>
</dbReference>
<dbReference type="InterPro" id="IPR003959">
    <property type="entry name" value="ATPase_AAA_core"/>
</dbReference>
<keyword evidence="14" id="KW-1185">Reference proteome</keyword>
<dbReference type="GO" id="GO:0005634">
    <property type="term" value="C:nucleus"/>
    <property type="evidence" value="ECO:0007669"/>
    <property type="project" value="UniProtKB-SubCell"/>
</dbReference>
<organism evidence="13 14">
    <name type="scientific">Populus tomentosa</name>
    <name type="common">Chinese white poplar</name>
    <dbReference type="NCBI Taxonomy" id="118781"/>
    <lineage>
        <taxon>Eukaryota</taxon>
        <taxon>Viridiplantae</taxon>
        <taxon>Streptophyta</taxon>
        <taxon>Embryophyta</taxon>
        <taxon>Tracheophyta</taxon>
        <taxon>Spermatophyta</taxon>
        <taxon>Magnoliopsida</taxon>
        <taxon>eudicotyledons</taxon>
        <taxon>Gunneridae</taxon>
        <taxon>Pentapetalae</taxon>
        <taxon>rosids</taxon>
        <taxon>fabids</taxon>
        <taxon>Malpighiales</taxon>
        <taxon>Salicaceae</taxon>
        <taxon>Saliceae</taxon>
        <taxon>Populus</taxon>
    </lineage>
</organism>
<sequence>MEMDIPLPDELELLEANSHFYQDYLDPPSPDPYTYSPQLQPEQSPPQSPSAPQINDYNKRPRSDGPDSPNQEDAVLLDEKRSKIDNDAGPEVDDEDWLRQVQDRNGGNEEERVEVVVEEEEKEKIVSRYVSEIDGDFIPVTAPSGGDRVYAKICRVDTEQGAKKLDFKSQSNGLISEPINVLLQRMEQEAFTKALQASSEDQSDEILPETQVMHEKLWVDKYAPNSFTELLSDEQTNREAELFWDLVIFAHNLVKTVTLQVLLWFKQWDSCVFGSDIRSTSDDILSALRRHSSIAQHPKPSDSTFFSKNKGNIWSRGNFIHSNNLEQENSKSKGFQDSWTKKSRPTGPPEQKVLIVNSQMLPINHSLNKIPTSRAALMKENVSCGSRSLLSSWQGKMRMSLAIRLRQFLWCVELRAVGAHVYRWRISPYALVVHRSCGTILSDEFLQILLLCGPPGLGKTTLAHVAAKHCGYRAVEINASDDRSSSTIEAKILDVVQMNSVMADSRPKCLVIDEIDGALSDGKGAVEVLLKMVFSERKSDTGKENVTKGEQFGRVSSKKRQKTASLTRPVICICNDIYAPALRPLRQVAKVHLFVQPTVSRVVSRLKYICNKEGMKTSSIALAALADYTGCDIRSCLNTLQFLNKKREVLNMLEISSQVVGRKDMSRSVFDIWKEIFQKRKMKQDRKSKGSCGSMSNEFDSLLSLVSNRGDYDVILDGIYENILQLHYHDPVMQKTVKCFNSLGVSDVIHQYIMRSQQMPLYAYQPCIAISIHQQVAQIQKPNIEWPRSYQRYRTVLMEKMDKLRSWQNKIPPHISRHLSTKSFVEDSVSPILHIISPPTLRPVALHLLTEREKNDLAQLVSTMVSYSMTYKNIKSDHLSCKQENEAALDAASLSVDPPIHEFINFKGYSSGHHALPLAVKQVLVHEVEKRKILQASRSVHLTDGCNKQNMYLVERESAVPSVKINHAAAFSGNIIGNQKSMINSGQCVPSDSATSPIMDSSTRALSNVKLKSSGNPKKPSRSSTSFFDRFRKANSKDSQSTDSAGWKTTTLERDSRPLIFKFNEDLWSFDSRERSVTGSMEFRQRRTTDDKGVQESEIKGVPIKRLNILATTTLQYGTL</sequence>
<evidence type="ECO:0000256" key="7">
    <source>
        <dbReference type="ARBA" id="ARBA00023242"/>
    </source>
</evidence>
<feature type="region of interest" description="Disordered" evidence="11">
    <location>
        <begin position="18"/>
        <end position="95"/>
    </location>
</feature>
<dbReference type="InterPro" id="IPR003593">
    <property type="entry name" value="AAA+_ATPase"/>
</dbReference>
<feature type="compositionally biased region" description="Polar residues" evidence="11">
    <location>
        <begin position="327"/>
        <end position="338"/>
    </location>
</feature>
<evidence type="ECO:0000256" key="1">
    <source>
        <dbReference type="ARBA" id="ARBA00004123"/>
    </source>
</evidence>
<keyword evidence="5" id="KW-0067">ATP-binding</keyword>
<dbReference type="SMART" id="SM00382">
    <property type="entry name" value="AAA"/>
    <property type="match status" value="1"/>
</dbReference>
<dbReference type="OrthoDB" id="2195431at2759"/>
<evidence type="ECO:0000256" key="5">
    <source>
        <dbReference type="ARBA" id="ARBA00022840"/>
    </source>
</evidence>
<dbReference type="Pfam" id="PF00004">
    <property type="entry name" value="AAA"/>
    <property type="match status" value="1"/>
</dbReference>
<comment type="subcellular location">
    <subcellularLocation>
        <location evidence="1">Nucleus</location>
    </subcellularLocation>
</comment>
<dbReference type="GO" id="GO:0003677">
    <property type="term" value="F:DNA binding"/>
    <property type="evidence" value="ECO:0007669"/>
    <property type="project" value="UniProtKB-KW"/>
</dbReference>
<dbReference type="AlphaFoldDB" id="A0A8X8AUT3"/>
<proteinExistence type="inferred from homology"/>
<evidence type="ECO:0000256" key="2">
    <source>
        <dbReference type="ARBA" id="ARBA00011480"/>
    </source>
</evidence>
<feature type="compositionally biased region" description="Basic and acidic residues" evidence="11">
    <location>
        <begin position="77"/>
        <end position="86"/>
    </location>
</feature>
<evidence type="ECO:0000256" key="4">
    <source>
        <dbReference type="ARBA" id="ARBA00022741"/>
    </source>
</evidence>
<comment type="similarity">
    <text evidence="9">Belongs to the activator 1 small subunits family. CTF18 subfamily.</text>
</comment>
<dbReference type="GO" id="GO:0016887">
    <property type="term" value="F:ATP hydrolysis activity"/>
    <property type="evidence" value="ECO:0007669"/>
    <property type="project" value="InterPro"/>
</dbReference>
<feature type="compositionally biased region" description="Polar residues" evidence="11">
    <location>
        <begin position="1037"/>
        <end position="1049"/>
    </location>
</feature>
<keyword evidence="8" id="KW-0131">Cell cycle</keyword>
<feature type="region of interest" description="Disordered" evidence="11">
    <location>
        <begin position="327"/>
        <end position="349"/>
    </location>
</feature>
<gene>
    <name evidence="13" type="ORF">POTOM_000398</name>
</gene>
<name>A0A8X8AUT3_POPTO</name>
<evidence type="ECO:0000256" key="6">
    <source>
        <dbReference type="ARBA" id="ARBA00023125"/>
    </source>
</evidence>
<dbReference type="PANTHER" id="PTHR46765:SF1">
    <property type="entry name" value="P-LOOP CONTAINING NUCLEOSIDE TRIPHOSPHATE HYDROLASES SUPERFAMILY PROTEIN"/>
    <property type="match status" value="1"/>
</dbReference>
<evidence type="ECO:0000313" key="14">
    <source>
        <dbReference type="Proteomes" id="UP000886885"/>
    </source>
</evidence>
<evidence type="ECO:0000256" key="3">
    <source>
        <dbReference type="ARBA" id="ARBA00022705"/>
    </source>
</evidence>
<dbReference type="CDD" id="cd18140">
    <property type="entry name" value="HLD_clamp_RFC"/>
    <property type="match status" value="1"/>
</dbReference>
<comment type="subunit">
    <text evidence="2">Heterotetramer of subunits RFC2, RFC3, RFC4 and RFC5 that can form a complex with RFC1.</text>
</comment>
<dbReference type="InterPro" id="IPR047854">
    <property type="entry name" value="RFC_lid"/>
</dbReference>
<accession>A0A8X8AUT3</accession>
<evidence type="ECO:0000313" key="13">
    <source>
        <dbReference type="EMBL" id="KAG6791283.1"/>
    </source>
</evidence>
<comment type="caution">
    <text evidence="13">The sequence shown here is derived from an EMBL/GenBank/DDBJ whole genome shotgun (WGS) entry which is preliminary data.</text>
</comment>
<dbReference type="GO" id="GO:0005524">
    <property type="term" value="F:ATP binding"/>
    <property type="evidence" value="ECO:0007669"/>
    <property type="project" value="UniProtKB-KW"/>
</dbReference>
<dbReference type="FunFam" id="1.10.8.60:FF:000074">
    <property type="entry name" value="Chromosome transmission fidelity protein 18"/>
    <property type="match status" value="1"/>
</dbReference>
<dbReference type="EMBL" id="JAAWWB010000001">
    <property type="protein sequence ID" value="KAG6791283.1"/>
    <property type="molecule type" value="Genomic_DNA"/>
</dbReference>
<feature type="region of interest" description="Disordered" evidence="11">
    <location>
        <begin position="1008"/>
        <end position="1049"/>
    </location>
</feature>
<evidence type="ECO:0000256" key="11">
    <source>
        <dbReference type="SAM" id="MobiDB-lite"/>
    </source>
</evidence>
<evidence type="ECO:0000256" key="10">
    <source>
        <dbReference type="ARBA" id="ARBA00069525"/>
    </source>
</evidence>
<evidence type="ECO:0000256" key="8">
    <source>
        <dbReference type="ARBA" id="ARBA00023306"/>
    </source>
</evidence>
<keyword evidence="4" id="KW-0547">Nucleotide-binding</keyword>
<keyword evidence="6" id="KW-0238">DNA-binding</keyword>
<dbReference type="CDD" id="cd00009">
    <property type="entry name" value="AAA"/>
    <property type="match status" value="1"/>
</dbReference>
<protein>
    <recommendedName>
        <fullName evidence="10">Chromosome transmission fidelity protein 18 homolog</fullName>
    </recommendedName>
</protein>
<evidence type="ECO:0000256" key="9">
    <source>
        <dbReference type="ARBA" id="ARBA00043975"/>
    </source>
</evidence>
<dbReference type="Proteomes" id="UP000886885">
    <property type="component" value="Chromosome 1A"/>
</dbReference>
<keyword evidence="7" id="KW-0539">Nucleus</keyword>
<evidence type="ECO:0000259" key="12">
    <source>
        <dbReference type="SMART" id="SM00382"/>
    </source>
</evidence>